<dbReference type="InterPro" id="IPR051203">
    <property type="entry name" value="Polysaccharide_Synthase-Rel"/>
</dbReference>
<dbReference type="Gene3D" id="3.40.50.720">
    <property type="entry name" value="NAD(P)-binding Rossmann-like Domain"/>
    <property type="match status" value="1"/>
</dbReference>
<protein>
    <submittedName>
        <fullName evidence="3">Polysaccharide biosynthesis protein</fullName>
    </submittedName>
</protein>
<keyword evidence="4" id="KW-1185">Reference proteome</keyword>
<evidence type="ECO:0000313" key="3">
    <source>
        <dbReference type="EMBL" id="SEQ45459.1"/>
    </source>
</evidence>
<name>A0A1H9G5T0_9FLAO</name>
<dbReference type="OrthoDB" id="9803111at2"/>
<dbReference type="STRING" id="419940.SAMN05421824_1693"/>
<dbReference type="InterPro" id="IPR036291">
    <property type="entry name" value="NAD(P)-bd_dom_sf"/>
</dbReference>
<dbReference type="Pfam" id="PF02719">
    <property type="entry name" value="Polysacc_synt_2"/>
    <property type="match status" value="1"/>
</dbReference>
<accession>A0A1H9G5T0</accession>
<dbReference type="EMBL" id="FOFN01000002">
    <property type="protein sequence ID" value="SEQ45459.1"/>
    <property type="molecule type" value="Genomic_DNA"/>
</dbReference>
<proteinExistence type="inferred from homology"/>
<evidence type="ECO:0000256" key="1">
    <source>
        <dbReference type="ARBA" id="ARBA00007430"/>
    </source>
</evidence>
<dbReference type="PANTHER" id="PTHR43318">
    <property type="entry name" value="UDP-N-ACETYLGLUCOSAMINE 4,6-DEHYDRATASE"/>
    <property type="match status" value="1"/>
</dbReference>
<dbReference type="CDD" id="cd05237">
    <property type="entry name" value="UDP_invert_4-6DH_SDR_e"/>
    <property type="match status" value="1"/>
</dbReference>
<dbReference type="PANTHER" id="PTHR43318:SF1">
    <property type="entry name" value="POLYSACCHARIDE BIOSYNTHESIS PROTEIN EPSC-RELATED"/>
    <property type="match status" value="1"/>
</dbReference>
<organism evidence="3 4">
    <name type="scientific">Hyunsoonleella jejuensis</name>
    <dbReference type="NCBI Taxonomy" id="419940"/>
    <lineage>
        <taxon>Bacteria</taxon>
        <taxon>Pseudomonadati</taxon>
        <taxon>Bacteroidota</taxon>
        <taxon>Flavobacteriia</taxon>
        <taxon>Flavobacteriales</taxon>
        <taxon>Flavobacteriaceae</taxon>
    </lineage>
</organism>
<dbReference type="Proteomes" id="UP000198999">
    <property type="component" value="Unassembled WGS sequence"/>
</dbReference>
<comment type="similarity">
    <text evidence="1">Belongs to the polysaccharide synthase family.</text>
</comment>
<dbReference type="AlphaFoldDB" id="A0A1H9G5T0"/>
<dbReference type="RefSeq" id="WP_092578480.1">
    <property type="nucleotide sequence ID" value="NZ_FOFN01000002.1"/>
</dbReference>
<reference evidence="3 4" key="1">
    <citation type="submission" date="2016-10" db="EMBL/GenBank/DDBJ databases">
        <authorList>
            <person name="de Groot N.N."/>
        </authorList>
    </citation>
    <scope>NUCLEOTIDE SEQUENCE [LARGE SCALE GENOMIC DNA]</scope>
    <source>
        <strain evidence="3 4">DSM 21035</strain>
    </source>
</reference>
<dbReference type="InterPro" id="IPR003869">
    <property type="entry name" value="Polysac_CapD-like"/>
</dbReference>
<dbReference type="SUPFAM" id="SSF51735">
    <property type="entry name" value="NAD(P)-binding Rossmann-fold domains"/>
    <property type="match status" value="1"/>
</dbReference>
<evidence type="ECO:0000259" key="2">
    <source>
        <dbReference type="Pfam" id="PF02719"/>
    </source>
</evidence>
<sequence>MDKHSFRRIKNLIDNSGLLNSEVSKQKKPIAYPYAHERILITGAAGSIGSGLTRLLLNSKFDTLILLDNAETPLFYLKREIDDTKHTKVVLGDIRDTDKMSQIFKTYKPTIVFHTAAYKHVSLVEDNAFEALKTNIFATQSLAQLALKHSTKRFIFISTDKAVNPIGIMGMTKLISERYLSKLNSNSSVTKFISARFGNVFGSNGSVVPLFIEQLKNGEHLTITHKDATRLFIEKNRACHLILELIKLDFEKHSKVSFNMGQPIKIKDLAEALMEILKKEGDINVSGLSKGEKLHETLIVNDEKLVATKLEDIFYIEQNTKSNTVQNLDQLNNLNHKASYAEIKEMLEEICDAF</sequence>
<evidence type="ECO:0000313" key="4">
    <source>
        <dbReference type="Proteomes" id="UP000198999"/>
    </source>
</evidence>
<gene>
    <name evidence="3" type="ORF">SAMN05421824_1693</name>
</gene>
<feature type="domain" description="Polysaccharide biosynthesis protein CapD-like" evidence="2">
    <location>
        <begin position="39"/>
        <end position="317"/>
    </location>
</feature>